<gene>
    <name evidence="1" type="ORF">RHMOL_Rhmol09G0251700</name>
</gene>
<evidence type="ECO:0000313" key="1">
    <source>
        <dbReference type="EMBL" id="KAI8540296.1"/>
    </source>
</evidence>
<comment type="caution">
    <text evidence="1">The sequence shown here is derived from an EMBL/GenBank/DDBJ whole genome shotgun (WGS) entry which is preliminary data.</text>
</comment>
<name>A0ACC0MGY3_RHOML</name>
<proteinExistence type="predicted"/>
<dbReference type="Proteomes" id="UP001062846">
    <property type="component" value="Chromosome 9"/>
</dbReference>
<organism evidence="1 2">
    <name type="scientific">Rhododendron molle</name>
    <name type="common">Chinese azalea</name>
    <name type="synonym">Azalea mollis</name>
    <dbReference type="NCBI Taxonomy" id="49168"/>
    <lineage>
        <taxon>Eukaryota</taxon>
        <taxon>Viridiplantae</taxon>
        <taxon>Streptophyta</taxon>
        <taxon>Embryophyta</taxon>
        <taxon>Tracheophyta</taxon>
        <taxon>Spermatophyta</taxon>
        <taxon>Magnoliopsida</taxon>
        <taxon>eudicotyledons</taxon>
        <taxon>Gunneridae</taxon>
        <taxon>Pentapetalae</taxon>
        <taxon>asterids</taxon>
        <taxon>Ericales</taxon>
        <taxon>Ericaceae</taxon>
        <taxon>Ericoideae</taxon>
        <taxon>Rhodoreae</taxon>
        <taxon>Rhododendron</taxon>
    </lineage>
</organism>
<protein>
    <submittedName>
        <fullName evidence="1">Uncharacterized protein</fullName>
    </submittedName>
</protein>
<reference evidence="1" key="1">
    <citation type="submission" date="2022-02" db="EMBL/GenBank/DDBJ databases">
        <title>Plant Genome Project.</title>
        <authorList>
            <person name="Zhang R.-G."/>
        </authorList>
    </citation>
    <scope>NUCLEOTIDE SEQUENCE</scope>
    <source>
        <strain evidence="1">AT1</strain>
    </source>
</reference>
<keyword evidence="2" id="KW-1185">Reference proteome</keyword>
<dbReference type="EMBL" id="CM046396">
    <property type="protein sequence ID" value="KAI8540296.1"/>
    <property type="molecule type" value="Genomic_DNA"/>
</dbReference>
<sequence length="92" mass="10576">MTTKLSQSHGLSPREVAIMRDCCEELSNLVDQLRRSMGEMSQLKGSIFDLMMSAAMTNEDTCTEGLFRKQYRGQQQSEEHREGTDCEYRAFD</sequence>
<evidence type="ECO:0000313" key="2">
    <source>
        <dbReference type="Proteomes" id="UP001062846"/>
    </source>
</evidence>
<accession>A0ACC0MGY3</accession>